<proteinExistence type="predicted"/>
<reference evidence="1 2" key="1">
    <citation type="journal article" date="2019" name="Nat. Ecol. Evol.">
        <title>Megaphylogeny resolves global patterns of mushroom evolution.</title>
        <authorList>
            <person name="Varga T."/>
            <person name="Krizsan K."/>
            <person name="Foldi C."/>
            <person name="Dima B."/>
            <person name="Sanchez-Garcia M."/>
            <person name="Sanchez-Ramirez S."/>
            <person name="Szollosi G.J."/>
            <person name="Szarkandi J.G."/>
            <person name="Papp V."/>
            <person name="Albert L."/>
            <person name="Andreopoulos W."/>
            <person name="Angelini C."/>
            <person name="Antonin V."/>
            <person name="Barry K.W."/>
            <person name="Bougher N.L."/>
            <person name="Buchanan P."/>
            <person name="Buyck B."/>
            <person name="Bense V."/>
            <person name="Catcheside P."/>
            <person name="Chovatia M."/>
            <person name="Cooper J."/>
            <person name="Damon W."/>
            <person name="Desjardin D."/>
            <person name="Finy P."/>
            <person name="Geml J."/>
            <person name="Haridas S."/>
            <person name="Hughes K."/>
            <person name="Justo A."/>
            <person name="Karasinski D."/>
            <person name="Kautmanova I."/>
            <person name="Kiss B."/>
            <person name="Kocsube S."/>
            <person name="Kotiranta H."/>
            <person name="LaButti K.M."/>
            <person name="Lechner B.E."/>
            <person name="Liimatainen K."/>
            <person name="Lipzen A."/>
            <person name="Lukacs Z."/>
            <person name="Mihaltcheva S."/>
            <person name="Morgado L.N."/>
            <person name="Niskanen T."/>
            <person name="Noordeloos M.E."/>
            <person name="Ohm R.A."/>
            <person name="Ortiz-Santana B."/>
            <person name="Ovrebo C."/>
            <person name="Racz N."/>
            <person name="Riley R."/>
            <person name="Savchenko A."/>
            <person name="Shiryaev A."/>
            <person name="Soop K."/>
            <person name="Spirin V."/>
            <person name="Szebenyi C."/>
            <person name="Tomsovsky M."/>
            <person name="Tulloss R.E."/>
            <person name="Uehling J."/>
            <person name="Grigoriev I.V."/>
            <person name="Vagvolgyi C."/>
            <person name="Papp T."/>
            <person name="Martin F.M."/>
            <person name="Miettinen O."/>
            <person name="Hibbett D.S."/>
            <person name="Nagy L.G."/>
        </authorList>
    </citation>
    <scope>NUCLEOTIDE SEQUENCE [LARGE SCALE GENOMIC DNA]</scope>
    <source>
        <strain evidence="1 2">NL-1719</strain>
    </source>
</reference>
<gene>
    <name evidence="1" type="ORF">BDN72DRAFT_636733</name>
</gene>
<dbReference type="Proteomes" id="UP000308600">
    <property type="component" value="Unassembled WGS sequence"/>
</dbReference>
<protein>
    <submittedName>
        <fullName evidence="1">HECT-domain-containing protein</fullName>
    </submittedName>
</protein>
<sequence length="577" mass="65522">MSGFGPAMSRDRITSAPPGSPPYSSNASLPAGWEMRFTSEGRSYFLDHNTRTTTWFDPRFSAAAARSTVPPPVRPIPLPAGWEERIDEDGKKYFVDHNTHTTTWIDPRVPTGDLPTGWQQRQTDYGQVYYVDQRNTIPTWTHPRYLPTTAAPDDVNDPLPAGWERRSSTGGRFYFLDHNTRSTTWNDPRDILSASAPLYTRDFQAKVQSFRARLDSGRDEGTCGILVTRGDLMQTSFGALMQAPPEALRKNLVVQFIGEEGLDGGGLRREWLTALPREICNLAYGLFKYAPSGGYMLVNSASGVNPNHLEYFHFFGRCLGLALLYEVSLDLRFPPSFYKVILHRPLRLEDLEIQDEDLHRSLKWTLENDITGILEETFSVTDDHFGRLRRWDLKQGGSRIPVTEQNKKEYVDAVVSHRISGEAHNQIKSILEGFCEVIPIELIQIFDEQELELVLCGIPEIDVNDWQRYTTYEGYTPNDPVVLRFWTFVRSLNKEQRSRLLHFATGTSRVPAGGFAQGWPGPDGFLLFVIHRTGDRNGLPMAHTCAVQLDLPPYPNDAIMREKILYALEESHGYTMI</sequence>
<evidence type="ECO:0000313" key="1">
    <source>
        <dbReference type="EMBL" id="TFK74857.1"/>
    </source>
</evidence>
<keyword evidence="2" id="KW-1185">Reference proteome</keyword>
<name>A0ACD3BCY4_9AGAR</name>
<evidence type="ECO:0000313" key="2">
    <source>
        <dbReference type="Proteomes" id="UP000308600"/>
    </source>
</evidence>
<dbReference type="EMBL" id="ML208266">
    <property type="protein sequence ID" value="TFK74857.1"/>
    <property type="molecule type" value="Genomic_DNA"/>
</dbReference>
<organism evidence="1 2">
    <name type="scientific">Pluteus cervinus</name>
    <dbReference type="NCBI Taxonomy" id="181527"/>
    <lineage>
        <taxon>Eukaryota</taxon>
        <taxon>Fungi</taxon>
        <taxon>Dikarya</taxon>
        <taxon>Basidiomycota</taxon>
        <taxon>Agaricomycotina</taxon>
        <taxon>Agaricomycetes</taxon>
        <taxon>Agaricomycetidae</taxon>
        <taxon>Agaricales</taxon>
        <taxon>Pluteineae</taxon>
        <taxon>Pluteaceae</taxon>
        <taxon>Pluteus</taxon>
    </lineage>
</organism>
<accession>A0ACD3BCY4</accession>